<evidence type="ECO:0000256" key="5">
    <source>
        <dbReference type="ARBA" id="ARBA00038359"/>
    </source>
</evidence>
<feature type="transmembrane region" description="Helical" evidence="7">
    <location>
        <begin position="136"/>
        <end position="156"/>
    </location>
</feature>
<evidence type="ECO:0000256" key="1">
    <source>
        <dbReference type="ARBA" id="ARBA00004141"/>
    </source>
</evidence>
<dbReference type="InterPro" id="IPR052337">
    <property type="entry name" value="SAT4-like"/>
</dbReference>
<evidence type="ECO:0000256" key="6">
    <source>
        <dbReference type="SAM" id="MobiDB-lite"/>
    </source>
</evidence>
<feature type="transmembrane region" description="Helical" evidence="7">
    <location>
        <begin position="200"/>
        <end position="222"/>
    </location>
</feature>
<dbReference type="Proteomes" id="UP000606974">
    <property type="component" value="Unassembled WGS sequence"/>
</dbReference>
<evidence type="ECO:0000256" key="4">
    <source>
        <dbReference type="ARBA" id="ARBA00023136"/>
    </source>
</evidence>
<feature type="compositionally biased region" description="Polar residues" evidence="6">
    <location>
        <begin position="309"/>
        <end position="323"/>
    </location>
</feature>
<feature type="transmembrane region" description="Helical" evidence="7">
    <location>
        <begin position="57"/>
        <end position="78"/>
    </location>
</feature>
<reference evidence="9" key="1">
    <citation type="submission" date="2020-02" db="EMBL/GenBank/DDBJ databases">
        <authorList>
            <person name="Palmer J.M."/>
        </authorList>
    </citation>
    <scope>NUCLEOTIDE SEQUENCE</scope>
    <source>
        <strain evidence="9">EPUS1.4</strain>
        <tissue evidence="9">Thallus</tissue>
    </source>
</reference>
<evidence type="ECO:0000313" key="9">
    <source>
        <dbReference type="EMBL" id="KAF7505554.1"/>
    </source>
</evidence>
<dbReference type="InterPro" id="IPR049326">
    <property type="entry name" value="Rhodopsin_dom_fungi"/>
</dbReference>
<comment type="similarity">
    <text evidence="5">Belongs to the SAT4 family.</text>
</comment>
<sequence length="428" mass="46846">MDILNRASDLTTRDFGFAGLGAHIVIPSIVGPLLAAGLVFNRLYWRIRLVRMLGIDDLCIGLSLIFLFALGIVNLVGVNHGYGQPSNSLRPTDLQLALQMFYLDQIFYKFSINLTKLSILTLYLRIFTAPWFVRTCWCCFAIVCTYAIASTLVTVFQCNPINYYWDHHAPPAPTNPDPGVKSLASQPRCINTTAFWLANAIYNISTDITILTTLPFMIWSLHLPRSQKLGLTFVFGLGIFVCTTSVLRCTTLSSGSKAKDPMVGTVASTMWTMIEASTAVICACLPMCRTPLQRAWPRLFPSKYGSAGGLQTHTPSQTAVSGSRSRRTLVETDSPKVNGIGLANGGAKPSPNSAQKPRETSGGMLAGRHGPGGRTLGDSEEDFSDFHLEDLEMQSSSMSALPSRNEDESGRERTGIVGGFAPMRMKRW</sequence>
<feature type="transmembrane region" description="Helical" evidence="7">
    <location>
        <begin position="268"/>
        <end position="288"/>
    </location>
</feature>
<feature type="region of interest" description="Disordered" evidence="6">
    <location>
        <begin position="307"/>
        <end position="428"/>
    </location>
</feature>
<protein>
    <recommendedName>
        <fullName evidence="8">Rhodopsin domain-containing protein</fullName>
    </recommendedName>
</protein>
<dbReference type="PANTHER" id="PTHR33048">
    <property type="entry name" value="PTH11-LIKE INTEGRAL MEMBRANE PROTEIN (AFU_ORTHOLOGUE AFUA_5G11245)"/>
    <property type="match status" value="1"/>
</dbReference>
<dbReference type="OrthoDB" id="10017208at2759"/>
<comment type="caution">
    <text evidence="9">The sequence shown here is derived from an EMBL/GenBank/DDBJ whole genome shotgun (WGS) entry which is preliminary data.</text>
</comment>
<proteinExistence type="inferred from homology"/>
<evidence type="ECO:0000256" key="7">
    <source>
        <dbReference type="SAM" id="Phobius"/>
    </source>
</evidence>
<feature type="compositionally biased region" description="Basic and acidic residues" evidence="6">
    <location>
        <begin position="404"/>
        <end position="414"/>
    </location>
</feature>
<keyword evidence="2 7" id="KW-0812">Transmembrane</keyword>
<evidence type="ECO:0000256" key="2">
    <source>
        <dbReference type="ARBA" id="ARBA00022692"/>
    </source>
</evidence>
<comment type="subcellular location">
    <subcellularLocation>
        <location evidence="1">Membrane</location>
        <topology evidence="1">Multi-pass membrane protein</topology>
    </subcellularLocation>
</comment>
<dbReference type="AlphaFoldDB" id="A0A8H7DZZ9"/>
<feature type="transmembrane region" description="Helical" evidence="7">
    <location>
        <begin position="20"/>
        <end position="45"/>
    </location>
</feature>
<feature type="transmembrane region" description="Helical" evidence="7">
    <location>
        <begin position="229"/>
        <end position="248"/>
    </location>
</feature>
<evidence type="ECO:0000256" key="3">
    <source>
        <dbReference type="ARBA" id="ARBA00022989"/>
    </source>
</evidence>
<evidence type="ECO:0000259" key="8">
    <source>
        <dbReference type="Pfam" id="PF20684"/>
    </source>
</evidence>
<accession>A0A8H7DZZ9</accession>
<dbReference type="PANTHER" id="PTHR33048:SF55">
    <property type="entry name" value="INTEGRAL MEMBRANE PROTEIN"/>
    <property type="match status" value="1"/>
</dbReference>
<dbReference type="GO" id="GO:0016020">
    <property type="term" value="C:membrane"/>
    <property type="evidence" value="ECO:0007669"/>
    <property type="project" value="UniProtKB-SubCell"/>
</dbReference>
<dbReference type="Pfam" id="PF20684">
    <property type="entry name" value="Fung_rhodopsin"/>
    <property type="match status" value="1"/>
</dbReference>
<feature type="compositionally biased region" description="Polar residues" evidence="6">
    <location>
        <begin position="393"/>
        <end position="402"/>
    </location>
</feature>
<feature type="transmembrane region" description="Helical" evidence="7">
    <location>
        <begin position="106"/>
        <end position="124"/>
    </location>
</feature>
<feature type="domain" description="Rhodopsin" evidence="8">
    <location>
        <begin position="42"/>
        <end position="294"/>
    </location>
</feature>
<keyword evidence="3 7" id="KW-1133">Transmembrane helix</keyword>
<evidence type="ECO:0000313" key="10">
    <source>
        <dbReference type="Proteomes" id="UP000606974"/>
    </source>
</evidence>
<keyword evidence="4 7" id="KW-0472">Membrane</keyword>
<gene>
    <name evidence="9" type="ORF">GJ744_000634</name>
</gene>
<organism evidence="9 10">
    <name type="scientific">Endocarpon pusillum</name>
    <dbReference type="NCBI Taxonomy" id="364733"/>
    <lineage>
        <taxon>Eukaryota</taxon>
        <taxon>Fungi</taxon>
        <taxon>Dikarya</taxon>
        <taxon>Ascomycota</taxon>
        <taxon>Pezizomycotina</taxon>
        <taxon>Eurotiomycetes</taxon>
        <taxon>Chaetothyriomycetidae</taxon>
        <taxon>Verrucariales</taxon>
        <taxon>Verrucariaceae</taxon>
        <taxon>Endocarpon</taxon>
    </lineage>
</organism>
<dbReference type="EMBL" id="JAACFV010000106">
    <property type="protein sequence ID" value="KAF7505554.1"/>
    <property type="molecule type" value="Genomic_DNA"/>
</dbReference>
<name>A0A8H7DZZ9_9EURO</name>
<keyword evidence="10" id="KW-1185">Reference proteome</keyword>